<feature type="domain" description="Glyoxalase-like" evidence="1">
    <location>
        <begin position="8"/>
        <end position="116"/>
    </location>
</feature>
<gene>
    <name evidence="2" type="ORF">I4I82_00580</name>
</gene>
<evidence type="ECO:0000259" key="1">
    <source>
        <dbReference type="Pfam" id="PF18029"/>
    </source>
</evidence>
<dbReference type="CDD" id="cd06587">
    <property type="entry name" value="VOC"/>
    <property type="match status" value="1"/>
</dbReference>
<dbReference type="PANTHER" id="PTHR35908">
    <property type="entry name" value="HYPOTHETICAL FUSION PROTEIN"/>
    <property type="match status" value="1"/>
</dbReference>
<organism evidence="2 3">
    <name type="scientific">Pseudonocardia oceani</name>
    <dbReference type="NCBI Taxonomy" id="2792013"/>
    <lineage>
        <taxon>Bacteria</taxon>
        <taxon>Bacillati</taxon>
        <taxon>Actinomycetota</taxon>
        <taxon>Actinomycetes</taxon>
        <taxon>Pseudonocardiales</taxon>
        <taxon>Pseudonocardiaceae</taxon>
        <taxon>Pseudonocardia</taxon>
    </lineage>
</organism>
<evidence type="ECO:0000313" key="3">
    <source>
        <dbReference type="Proteomes" id="UP000694300"/>
    </source>
</evidence>
<reference evidence="2 3" key="1">
    <citation type="submission" date="2020-11" db="EMBL/GenBank/DDBJ databases">
        <title>Pseudonocardia abyssalis sp. nov. and Pseudonocardia oceani sp. nov., description and phylogenomic analysis of two novel actinomycetes isolated from the deep Southern Ocean.</title>
        <authorList>
            <person name="Parra J."/>
        </authorList>
    </citation>
    <scope>NUCLEOTIDE SEQUENCE [LARGE SCALE GENOMIC DNA]</scope>
    <source>
        <strain evidence="3">KRD185</strain>
    </source>
</reference>
<dbReference type="RefSeq" id="WP_218591672.1">
    <property type="nucleotide sequence ID" value="NZ_JADQDE010000103.1"/>
</dbReference>
<dbReference type="Proteomes" id="UP000694300">
    <property type="component" value="Unassembled WGS sequence"/>
</dbReference>
<dbReference type="InterPro" id="IPR041581">
    <property type="entry name" value="Glyoxalase_6"/>
</dbReference>
<name>A0ABS6U2K8_9PSEU</name>
<keyword evidence="3" id="KW-1185">Reference proteome</keyword>
<proteinExistence type="predicted"/>
<evidence type="ECO:0000313" key="2">
    <source>
        <dbReference type="EMBL" id="MBW0126193.1"/>
    </source>
</evidence>
<sequence length="128" mass="13647">MTSRPIALALDCVDVDRCTAFWTAALGTTVERRWDDAHGAGYVEIGTGGGPVLLLQPVPEAKCGKNRMHLDLAPVDGTQEQEVERLVGLGATRVDDAPGQRWVVLADPEGNEFCVLPPRRARGGCAAP</sequence>
<accession>A0ABS6U2K8</accession>
<comment type="caution">
    <text evidence="2">The sequence shown here is derived from an EMBL/GenBank/DDBJ whole genome shotgun (WGS) entry which is preliminary data.</text>
</comment>
<dbReference type="Pfam" id="PF18029">
    <property type="entry name" value="Glyoxalase_6"/>
    <property type="match status" value="1"/>
</dbReference>
<dbReference type="PANTHER" id="PTHR35908:SF1">
    <property type="entry name" value="CONSERVED PROTEIN"/>
    <property type="match status" value="1"/>
</dbReference>
<dbReference type="EMBL" id="JADQDF010000001">
    <property type="protein sequence ID" value="MBW0126193.1"/>
    <property type="molecule type" value="Genomic_DNA"/>
</dbReference>
<protein>
    <submittedName>
        <fullName evidence="2">VOC family protein</fullName>
    </submittedName>
</protein>